<gene>
    <name evidence="1" type="ORF">EVAR_61494_1</name>
</gene>
<dbReference type="Proteomes" id="UP000299102">
    <property type="component" value="Unassembled WGS sequence"/>
</dbReference>
<organism evidence="1 2">
    <name type="scientific">Eumeta variegata</name>
    <name type="common">Bagworm moth</name>
    <name type="synonym">Eumeta japonica</name>
    <dbReference type="NCBI Taxonomy" id="151549"/>
    <lineage>
        <taxon>Eukaryota</taxon>
        <taxon>Metazoa</taxon>
        <taxon>Ecdysozoa</taxon>
        <taxon>Arthropoda</taxon>
        <taxon>Hexapoda</taxon>
        <taxon>Insecta</taxon>
        <taxon>Pterygota</taxon>
        <taxon>Neoptera</taxon>
        <taxon>Endopterygota</taxon>
        <taxon>Lepidoptera</taxon>
        <taxon>Glossata</taxon>
        <taxon>Ditrysia</taxon>
        <taxon>Tineoidea</taxon>
        <taxon>Psychidae</taxon>
        <taxon>Oiketicinae</taxon>
        <taxon>Eumeta</taxon>
    </lineage>
</organism>
<protein>
    <submittedName>
        <fullName evidence="1">Uncharacterized protein</fullName>
    </submittedName>
</protein>
<proteinExistence type="predicted"/>
<accession>A0A4C2A163</accession>
<name>A0A4C2A163_EUMVA</name>
<dbReference type="AlphaFoldDB" id="A0A4C2A163"/>
<dbReference type="EMBL" id="BGZK01002441">
    <property type="protein sequence ID" value="GBP93980.1"/>
    <property type="molecule type" value="Genomic_DNA"/>
</dbReference>
<sequence length="75" mass="8366">MFAEEGAAILFFAPSVIRRDNNLRYKIQGTESHSVAEEIGGYVVADNLGNYDKAIRACSSPWAVHHHRCLSFSQI</sequence>
<keyword evidence="2" id="KW-1185">Reference proteome</keyword>
<comment type="caution">
    <text evidence="1">The sequence shown here is derived from an EMBL/GenBank/DDBJ whole genome shotgun (WGS) entry which is preliminary data.</text>
</comment>
<evidence type="ECO:0000313" key="2">
    <source>
        <dbReference type="Proteomes" id="UP000299102"/>
    </source>
</evidence>
<reference evidence="1 2" key="1">
    <citation type="journal article" date="2019" name="Commun. Biol.">
        <title>The bagworm genome reveals a unique fibroin gene that provides high tensile strength.</title>
        <authorList>
            <person name="Kono N."/>
            <person name="Nakamura H."/>
            <person name="Ohtoshi R."/>
            <person name="Tomita M."/>
            <person name="Numata K."/>
            <person name="Arakawa K."/>
        </authorList>
    </citation>
    <scope>NUCLEOTIDE SEQUENCE [LARGE SCALE GENOMIC DNA]</scope>
</reference>
<evidence type="ECO:0000313" key="1">
    <source>
        <dbReference type="EMBL" id="GBP93980.1"/>
    </source>
</evidence>